<accession>A0A8S4QL55</accession>
<organism evidence="2 3">
    <name type="scientific">Pararge aegeria aegeria</name>
    <dbReference type="NCBI Taxonomy" id="348720"/>
    <lineage>
        <taxon>Eukaryota</taxon>
        <taxon>Metazoa</taxon>
        <taxon>Ecdysozoa</taxon>
        <taxon>Arthropoda</taxon>
        <taxon>Hexapoda</taxon>
        <taxon>Insecta</taxon>
        <taxon>Pterygota</taxon>
        <taxon>Neoptera</taxon>
        <taxon>Endopterygota</taxon>
        <taxon>Lepidoptera</taxon>
        <taxon>Glossata</taxon>
        <taxon>Ditrysia</taxon>
        <taxon>Papilionoidea</taxon>
        <taxon>Nymphalidae</taxon>
        <taxon>Satyrinae</taxon>
        <taxon>Satyrini</taxon>
        <taxon>Parargina</taxon>
        <taxon>Pararge</taxon>
    </lineage>
</organism>
<dbReference type="AlphaFoldDB" id="A0A8S4QL55"/>
<name>A0A8S4QL55_9NEOP</name>
<evidence type="ECO:0000313" key="3">
    <source>
        <dbReference type="Proteomes" id="UP000838756"/>
    </source>
</evidence>
<feature type="non-terminal residue" evidence="2">
    <location>
        <position position="1"/>
    </location>
</feature>
<dbReference type="EMBL" id="CAKXAJ010013050">
    <property type="protein sequence ID" value="CAH2215832.1"/>
    <property type="molecule type" value="Genomic_DNA"/>
</dbReference>
<keyword evidence="3" id="KW-1185">Reference proteome</keyword>
<evidence type="ECO:0000313" key="2">
    <source>
        <dbReference type="EMBL" id="CAH2215832.1"/>
    </source>
</evidence>
<dbReference type="Proteomes" id="UP000838756">
    <property type="component" value="Unassembled WGS sequence"/>
</dbReference>
<comment type="caution">
    <text evidence="2">The sequence shown here is derived from an EMBL/GenBank/DDBJ whole genome shotgun (WGS) entry which is preliminary data.</text>
</comment>
<proteinExistence type="predicted"/>
<gene>
    <name evidence="2" type="primary">jg27307</name>
    <name evidence="2" type="ORF">PAEG_LOCUS3917</name>
</gene>
<feature type="compositionally biased region" description="Acidic residues" evidence="1">
    <location>
        <begin position="1"/>
        <end position="11"/>
    </location>
</feature>
<sequence length="43" mass="4437">VSELSDNDEAQSSESDGSLGPKVLECRLPTTESNESLEAAGSP</sequence>
<protein>
    <submittedName>
        <fullName evidence="2">Jg27307 protein</fullName>
    </submittedName>
</protein>
<reference evidence="2" key="1">
    <citation type="submission" date="2022-03" db="EMBL/GenBank/DDBJ databases">
        <authorList>
            <person name="Lindestad O."/>
        </authorList>
    </citation>
    <scope>NUCLEOTIDE SEQUENCE</scope>
</reference>
<feature type="region of interest" description="Disordered" evidence="1">
    <location>
        <begin position="1"/>
        <end position="43"/>
    </location>
</feature>
<evidence type="ECO:0000256" key="1">
    <source>
        <dbReference type="SAM" id="MobiDB-lite"/>
    </source>
</evidence>